<gene>
    <name evidence="1" type="ORF">FKG95_28590</name>
</gene>
<dbReference type="RefSeq" id="WP_142899890.1">
    <property type="nucleotide sequence ID" value="NZ_ML660071.1"/>
</dbReference>
<proteinExistence type="predicted"/>
<name>A0A545SY28_9PROT</name>
<accession>A0A545SY28</accession>
<reference evidence="1 2" key="1">
    <citation type="submission" date="2019-06" db="EMBL/GenBank/DDBJ databases">
        <title>Whole genome sequence for Rhodospirillaceae sp. R148.</title>
        <authorList>
            <person name="Wang G."/>
        </authorList>
    </citation>
    <scope>NUCLEOTIDE SEQUENCE [LARGE SCALE GENOMIC DNA]</scope>
    <source>
        <strain evidence="1 2">R148</strain>
    </source>
</reference>
<dbReference type="AlphaFoldDB" id="A0A545SY28"/>
<evidence type="ECO:0000313" key="1">
    <source>
        <dbReference type="EMBL" id="TQV69839.1"/>
    </source>
</evidence>
<comment type="caution">
    <text evidence="1">The sequence shown here is derived from an EMBL/GenBank/DDBJ whole genome shotgun (WGS) entry which is preliminary data.</text>
</comment>
<dbReference type="Proteomes" id="UP000315252">
    <property type="component" value="Unassembled WGS sequence"/>
</dbReference>
<protein>
    <submittedName>
        <fullName evidence="1">Uncharacterized protein</fullName>
    </submittedName>
</protein>
<organism evidence="1 2">
    <name type="scientific">Denitrobaculum tricleocarpae</name>
    <dbReference type="NCBI Taxonomy" id="2591009"/>
    <lineage>
        <taxon>Bacteria</taxon>
        <taxon>Pseudomonadati</taxon>
        <taxon>Pseudomonadota</taxon>
        <taxon>Alphaproteobacteria</taxon>
        <taxon>Rhodospirillales</taxon>
        <taxon>Rhodospirillaceae</taxon>
        <taxon>Denitrobaculum</taxon>
    </lineage>
</organism>
<dbReference type="EMBL" id="VHSH01000020">
    <property type="protein sequence ID" value="TQV69839.1"/>
    <property type="molecule type" value="Genomic_DNA"/>
</dbReference>
<sequence length="95" mass="10569">MAINNNEIRVDDASDVLLSELVERGCLLHLVCPNCGKSSTTEGRFFGRRYEDVTFGEFLDALTCRRGGGCGNKGFVGEIRPRPVLPREDYAAIRF</sequence>
<evidence type="ECO:0000313" key="2">
    <source>
        <dbReference type="Proteomes" id="UP000315252"/>
    </source>
</evidence>
<keyword evidence="2" id="KW-1185">Reference proteome</keyword>
<dbReference type="OrthoDB" id="8451629at2"/>